<dbReference type="PANTHER" id="PTHR19981">
    <property type="entry name" value="TALIN"/>
    <property type="match status" value="1"/>
</dbReference>
<accession>A0A914P8J3</accession>
<keyword evidence="2" id="KW-0963">Cytoplasm</keyword>
<feature type="domain" description="I/LWEQ" evidence="3">
    <location>
        <begin position="1"/>
        <end position="213"/>
    </location>
</feature>
<evidence type="ECO:0000313" key="4">
    <source>
        <dbReference type="Proteomes" id="UP000887578"/>
    </source>
</evidence>
<organism evidence="4 5">
    <name type="scientific">Panagrolaimus davidi</name>
    <dbReference type="NCBI Taxonomy" id="227884"/>
    <lineage>
        <taxon>Eukaryota</taxon>
        <taxon>Metazoa</taxon>
        <taxon>Ecdysozoa</taxon>
        <taxon>Nematoda</taxon>
        <taxon>Chromadorea</taxon>
        <taxon>Rhabditida</taxon>
        <taxon>Tylenchina</taxon>
        <taxon>Panagrolaimomorpha</taxon>
        <taxon>Panagrolaimoidea</taxon>
        <taxon>Panagrolaimidae</taxon>
        <taxon>Panagrolaimus</taxon>
    </lineage>
</organism>
<dbReference type="GO" id="GO:0005886">
    <property type="term" value="C:plasma membrane"/>
    <property type="evidence" value="ECO:0007669"/>
    <property type="project" value="TreeGrafter"/>
</dbReference>
<reference evidence="5" key="1">
    <citation type="submission" date="2022-11" db="UniProtKB">
        <authorList>
            <consortium name="WormBaseParasite"/>
        </authorList>
    </citation>
    <scope>IDENTIFICATION</scope>
</reference>
<proteinExistence type="predicted"/>
<evidence type="ECO:0000313" key="5">
    <source>
        <dbReference type="WBParaSite" id="PDA_v2.g11028.t1"/>
    </source>
</evidence>
<dbReference type="Pfam" id="PF01608">
    <property type="entry name" value="I_LWEQ"/>
    <property type="match status" value="1"/>
</dbReference>
<keyword evidence="4" id="KW-1185">Reference proteome</keyword>
<dbReference type="PROSITE" id="PS50945">
    <property type="entry name" value="I_LWEQ"/>
    <property type="match status" value="1"/>
</dbReference>
<dbReference type="PANTHER" id="PTHR19981:SF1">
    <property type="entry name" value="RHEA, ISOFORM B"/>
    <property type="match status" value="1"/>
</dbReference>
<dbReference type="Proteomes" id="UP000887578">
    <property type="component" value="Unplaced"/>
</dbReference>
<name>A0A914P8J3_9BILA</name>
<protein>
    <submittedName>
        <fullName evidence="5">I/LWEQ domain-containing protein</fullName>
    </submittedName>
</protein>
<dbReference type="InterPro" id="IPR035964">
    <property type="entry name" value="I/LWEQ_dom_sf"/>
</dbReference>
<dbReference type="SMART" id="SM00307">
    <property type="entry name" value="ILWEQ"/>
    <property type="match status" value="1"/>
</dbReference>
<dbReference type="GO" id="GO:0005737">
    <property type="term" value="C:cytoplasm"/>
    <property type="evidence" value="ECO:0007669"/>
    <property type="project" value="UniProtKB-SubCell"/>
</dbReference>
<sequence length="290" mass="32172">MTSTPGHRLRLRLRSRLLDSGVGVATTLSAVQLLVKAASEAQRELVSQGRLDARPQLSTDDFQWSERLISAVRTVAASVHQLCEAANGLVQGHGIEEKLISAAKHVASSASHLLVACKVKPDTNSTAKKRLQSAGHAVKAATEHLVATARQAVPQNDQTRVISQQMVSSVAQVMYAQFRDENVFLKDIKKGLDEVASNRTMESSIVIFPHGLIEGETTLIANHWFLGFRGGVQVHVYDKDKNLLWESSWRIFGVNMRSTSTRRWDHMIPEEFLSKIKSVSIIHKHENEIN</sequence>
<comment type="subcellular location">
    <subcellularLocation>
        <location evidence="1">Cytoplasm</location>
    </subcellularLocation>
</comment>
<dbReference type="GO" id="GO:0005925">
    <property type="term" value="C:focal adhesion"/>
    <property type="evidence" value="ECO:0007669"/>
    <property type="project" value="TreeGrafter"/>
</dbReference>
<dbReference type="GO" id="GO:0098609">
    <property type="term" value="P:cell-cell adhesion"/>
    <property type="evidence" value="ECO:0007669"/>
    <property type="project" value="TreeGrafter"/>
</dbReference>
<evidence type="ECO:0000259" key="3">
    <source>
        <dbReference type="PROSITE" id="PS50945"/>
    </source>
</evidence>
<dbReference type="GO" id="GO:0030036">
    <property type="term" value="P:actin cytoskeleton organization"/>
    <property type="evidence" value="ECO:0007669"/>
    <property type="project" value="TreeGrafter"/>
</dbReference>
<dbReference type="SUPFAM" id="SSF109885">
    <property type="entry name" value="I/LWEQ domain"/>
    <property type="match status" value="1"/>
</dbReference>
<dbReference type="GO" id="GO:0005178">
    <property type="term" value="F:integrin binding"/>
    <property type="evidence" value="ECO:0007669"/>
    <property type="project" value="TreeGrafter"/>
</dbReference>
<dbReference type="AlphaFoldDB" id="A0A914P8J3"/>
<dbReference type="InterPro" id="IPR002558">
    <property type="entry name" value="ILWEQ_dom"/>
</dbReference>
<dbReference type="WBParaSite" id="PDA_v2.g11028.t1">
    <property type="protein sequence ID" value="PDA_v2.g11028.t1"/>
    <property type="gene ID" value="PDA_v2.g11028"/>
</dbReference>
<evidence type="ECO:0000256" key="1">
    <source>
        <dbReference type="ARBA" id="ARBA00004496"/>
    </source>
</evidence>
<evidence type="ECO:0000256" key="2">
    <source>
        <dbReference type="ARBA" id="ARBA00022490"/>
    </source>
</evidence>
<dbReference type="Gene3D" id="1.20.1410.10">
    <property type="entry name" value="I/LWEQ domain"/>
    <property type="match status" value="1"/>
</dbReference>
<dbReference type="GO" id="GO:0003779">
    <property type="term" value="F:actin binding"/>
    <property type="evidence" value="ECO:0007669"/>
    <property type="project" value="InterPro"/>
</dbReference>